<dbReference type="InterPro" id="IPR007711">
    <property type="entry name" value="HigB-1"/>
</dbReference>
<evidence type="ECO:0000313" key="2">
    <source>
        <dbReference type="Proteomes" id="UP000029629"/>
    </source>
</evidence>
<dbReference type="RefSeq" id="WP_018027459.1">
    <property type="nucleotide sequence ID" value="NZ_JRNI01000075.1"/>
</dbReference>
<dbReference type="PANTHER" id="PTHR40266:SF2">
    <property type="entry name" value="TOXIN HIGB-1"/>
    <property type="match status" value="1"/>
</dbReference>
<dbReference type="eggNOG" id="COG3549">
    <property type="taxonomic scope" value="Bacteria"/>
</dbReference>
<protein>
    <submittedName>
        <fullName evidence="1">Killer protein</fullName>
    </submittedName>
</protein>
<dbReference type="EMBL" id="JRNI01000075">
    <property type="protein sequence ID" value="KGF26380.1"/>
    <property type="molecule type" value="Genomic_DNA"/>
</dbReference>
<dbReference type="InterPro" id="IPR035093">
    <property type="entry name" value="RelE/ParE_toxin_dom_sf"/>
</dbReference>
<evidence type="ECO:0000313" key="1">
    <source>
        <dbReference type="EMBL" id="KGF26380.1"/>
    </source>
</evidence>
<dbReference type="Proteomes" id="UP000029629">
    <property type="component" value="Unassembled WGS sequence"/>
</dbReference>
<accession>A0A095YVF3</accession>
<organism evidence="1 2">
    <name type="scientific">Oligella urethralis DNF00040</name>
    <dbReference type="NCBI Taxonomy" id="1401065"/>
    <lineage>
        <taxon>Bacteria</taxon>
        <taxon>Pseudomonadati</taxon>
        <taxon>Pseudomonadota</taxon>
        <taxon>Betaproteobacteria</taxon>
        <taxon>Burkholderiales</taxon>
        <taxon>Alcaligenaceae</taxon>
        <taxon>Oligella</taxon>
    </lineage>
</organism>
<dbReference type="SUPFAM" id="SSF143011">
    <property type="entry name" value="RelE-like"/>
    <property type="match status" value="1"/>
</dbReference>
<dbReference type="OrthoDB" id="9801102at2"/>
<reference evidence="1 2" key="1">
    <citation type="submission" date="2014-07" db="EMBL/GenBank/DDBJ databases">
        <authorList>
            <person name="McCorrison J."/>
            <person name="Sanka R."/>
            <person name="Torralba M."/>
            <person name="Gillis M."/>
            <person name="Haft D.H."/>
            <person name="Methe B."/>
            <person name="Sutton G."/>
            <person name="Nelson K.E."/>
        </authorList>
    </citation>
    <scope>NUCLEOTIDE SEQUENCE [LARGE SCALE GENOMIC DNA]</scope>
    <source>
        <strain evidence="1 2">DNF00040</strain>
    </source>
</reference>
<dbReference type="PANTHER" id="PTHR40266">
    <property type="entry name" value="TOXIN HIGB-1"/>
    <property type="match status" value="1"/>
</dbReference>
<sequence length="92" mass="10814">MIKSFKHKGLRKYFETGNTSGIQPKHAVRLRTQLSVLDTIKSPDEINIVSWRLHALTGNLKGYWSITVNANWRITFRFEGENVYEVDYLDYH</sequence>
<gene>
    <name evidence="1" type="ORF">HMPREF2130_10420</name>
</gene>
<dbReference type="AlphaFoldDB" id="A0A095YVF3"/>
<keyword evidence="2" id="KW-1185">Reference proteome</keyword>
<dbReference type="Pfam" id="PF05015">
    <property type="entry name" value="HigB-like_toxin"/>
    <property type="match status" value="1"/>
</dbReference>
<comment type="caution">
    <text evidence="1">The sequence shown here is derived from an EMBL/GenBank/DDBJ whole genome shotgun (WGS) entry which is preliminary data.</text>
</comment>
<proteinExistence type="predicted"/>
<dbReference type="GeneID" id="93428264"/>
<dbReference type="Gene3D" id="3.30.2310.20">
    <property type="entry name" value="RelE-like"/>
    <property type="match status" value="1"/>
</dbReference>
<name>A0A095YVF3_9BURK</name>